<dbReference type="GO" id="GO:0009403">
    <property type="term" value="P:toxin biosynthetic process"/>
    <property type="evidence" value="ECO:0007669"/>
    <property type="project" value="InterPro"/>
</dbReference>
<protein>
    <recommendedName>
        <fullName evidence="8">CvpA family protein</fullName>
    </recommendedName>
</protein>
<keyword evidence="2 5" id="KW-0812">Transmembrane</keyword>
<evidence type="ECO:0000256" key="5">
    <source>
        <dbReference type="SAM" id="Phobius"/>
    </source>
</evidence>
<evidence type="ECO:0000256" key="3">
    <source>
        <dbReference type="ARBA" id="ARBA00022989"/>
    </source>
</evidence>
<evidence type="ECO:0000256" key="2">
    <source>
        <dbReference type="ARBA" id="ARBA00022692"/>
    </source>
</evidence>
<sequence>MNLLDIVLGVIILLFVVRGILQGLFKEGIGLAGIILGIVLGINRYQQLGRAISSQFGILSLKISNIIAFIIIFGGIAILGAIAGIVIHNLLSRHPLTRGVEKAGGFILGLAEGALVCSVILILLTISPFAKNLDSWSKGSILKPYIMRVCPFVYDSIVSITPGKAKKFMEKLNPSKLQNLSLKKIKLNS</sequence>
<dbReference type="PANTHER" id="PTHR37306:SF1">
    <property type="entry name" value="COLICIN V PRODUCTION PROTEIN"/>
    <property type="match status" value="1"/>
</dbReference>
<comment type="subcellular location">
    <subcellularLocation>
        <location evidence="1">Membrane</location>
        <topology evidence="1">Multi-pass membrane protein</topology>
    </subcellularLocation>
</comment>
<evidence type="ECO:0000256" key="4">
    <source>
        <dbReference type="ARBA" id="ARBA00023136"/>
    </source>
</evidence>
<reference evidence="6 7" key="1">
    <citation type="submission" date="2018-06" db="EMBL/GenBank/DDBJ databases">
        <title>Extensive metabolic versatility and redundancy in microbially diverse, dynamic hydrothermal sediments.</title>
        <authorList>
            <person name="Dombrowski N."/>
            <person name="Teske A."/>
            <person name="Baker B.J."/>
        </authorList>
    </citation>
    <scope>NUCLEOTIDE SEQUENCE [LARGE SCALE GENOMIC DNA]</scope>
    <source>
        <strain evidence="6">B19_G9</strain>
    </source>
</reference>
<feature type="transmembrane region" description="Helical" evidence="5">
    <location>
        <begin position="66"/>
        <end position="91"/>
    </location>
</feature>
<keyword evidence="4 5" id="KW-0472">Membrane</keyword>
<feature type="transmembrane region" description="Helical" evidence="5">
    <location>
        <begin position="103"/>
        <end position="125"/>
    </location>
</feature>
<dbReference type="Pfam" id="PF02674">
    <property type="entry name" value="Colicin_V"/>
    <property type="match status" value="1"/>
</dbReference>
<dbReference type="EMBL" id="QMQB01000012">
    <property type="protein sequence ID" value="RLE15033.1"/>
    <property type="molecule type" value="Genomic_DNA"/>
</dbReference>
<dbReference type="AlphaFoldDB" id="A0A662DL64"/>
<evidence type="ECO:0000256" key="1">
    <source>
        <dbReference type="ARBA" id="ARBA00004141"/>
    </source>
</evidence>
<dbReference type="GO" id="GO:0016020">
    <property type="term" value="C:membrane"/>
    <property type="evidence" value="ECO:0007669"/>
    <property type="project" value="UniProtKB-SubCell"/>
</dbReference>
<comment type="caution">
    <text evidence="6">The sequence shown here is derived from an EMBL/GenBank/DDBJ whole genome shotgun (WGS) entry which is preliminary data.</text>
</comment>
<keyword evidence="3 5" id="KW-1133">Transmembrane helix</keyword>
<dbReference type="InterPro" id="IPR003825">
    <property type="entry name" value="Colicin-V_CvpA"/>
</dbReference>
<evidence type="ECO:0008006" key="8">
    <source>
        <dbReference type="Google" id="ProtNLM"/>
    </source>
</evidence>
<accession>A0A662DL64</accession>
<evidence type="ECO:0000313" key="6">
    <source>
        <dbReference type="EMBL" id="RLE15033.1"/>
    </source>
</evidence>
<name>A0A662DL64_UNCAE</name>
<dbReference type="Proteomes" id="UP000267654">
    <property type="component" value="Unassembled WGS sequence"/>
</dbReference>
<feature type="transmembrane region" description="Helical" evidence="5">
    <location>
        <begin position="6"/>
        <end position="21"/>
    </location>
</feature>
<organism evidence="6 7">
    <name type="scientific">Aerophobetes bacterium</name>
    <dbReference type="NCBI Taxonomy" id="2030807"/>
    <lineage>
        <taxon>Bacteria</taxon>
        <taxon>Candidatus Aerophobota</taxon>
    </lineage>
</organism>
<evidence type="ECO:0000313" key="7">
    <source>
        <dbReference type="Proteomes" id="UP000267654"/>
    </source>
</evidence>
<dbReference type="PANTHER" id="PTHR37306">
    <property type="entry name" value="COLICIN V PRODUCTION PROTEIN"/>
    <property type="match status" value="1"/>
</dbReference>
<proteinExistence type="predicted"/>
<gene>
    <name evidence="6" type="ORF">DRI96_00535</name>
</gene>
<feature type="transmembrane region" description="Helical" evidence="5">
    <location>
        <begin position="28"/>
        <end position="46"/>
    </location>
</feature>